<keyword evidence="3" id="KW-0805">Transcription regulation</keyword>
<reference evidence="8 9" key="1">
    <citation type="submission" date="2020-05" db="EMBL/GenBank/DDBJ databases">
        <title>Identification and distribution of gene clusters putatively required for synthesis of sphingolipid metabolism inhibitors in phylogenetically diverse species of the filamentous fungus Fusarium.</title>
        <authorList>
            <person name="Kim H.-S."/>
            <person name="Busman M."/>
            <person name="Brown D.W."/>
            <person name="Divon H."/>
            <person name="Uhlig S."/>
            <person name="Proctor R.H."/>
        </authorList>
    </citation>
    <scope>NUCLEOTIDE SEQUENCE [LARGE SCALE GENOMIC DNA]</scope>
    <source>
        <strain evidence="8 9">NRRL 26131</strain>
    </source>
</reference>
<evidence type="ECO:0000256" key="1">
    <source>
        <dbReference type="ARBA" id="ARBA00022723"/>
    </source>
</evidence>
<dbReference type="EMBL" id="JAAQPF010000375">
    <property type="protein sequence ID" value="KAF5704206.1"/>
    <property type="molecule type" value="Genomic_DNA"/>
</dbReference>
<feature type="domain" description="Zn(2)-C6 fungal-type" evidence="7">
    <location>
        <begin position="31"/>
        <end position="60"/>
    </location>
</feature>
<gene>
    <name evidence="8" type="ORF">FGLOB1_8659</name>
</gene>
<name>A0A8H5Y2X3_9HYPO</name>
<dbReference type="PROSITE" id="PS00463">
    <property type="entry name" value="ZN2_CY6_FUNGAL_1"/>
    <property type="match status" value="1"/>
</dbReference>
<evidence type="ECO:0000256" key="3">
    <source>
        <dbReference type="ARBA" id="ARBA00023015"/>
    </source>
</evidence>
<evidence type="ECO:0000256" key="2">
    <source>
        <dbReference type="ARBA" id="ARBA00022833"/>
    </source>
</evidence>
<comment type="caution">
    <text evidence="8">The sequence shown here is derived from an EMBL/GenBank/DDBJ whole genome shotgun (WGS) entry which is preliminary data.</text>
</comment>
<dbReference type="PANTHER" id="PTHR47660">
    <property type="entry name" value="TRANSCRIPTION FACTOR WITH C2H2 AND ZN(2)-CYS(6) DNA BINDING DOMAIN (EUROFUNG)-RELATED-RELATED"/>
    <property type="match status" value="1"/>
</dbReference>
<sequence length="483" mass="52770">MKRQVPQEPSEDSQPSRKRGLSSRRPRASQACLSCAASKVRCDDLEICRRCLKRGVSCIRSSQVREDCRRASAEAPRALSETSTRTSIDGGDSTILSLTTHDSAEVPPLTMASTMPAARDEGGEGLLIDDETPDFDFAFPSSHMSLDCSRPLQICSDIQATDIIDTTLSDPAGWPKNASLHAEFDPSFLLPLPYIDFSGFIDGSSLHNFTDSIATSSKGSSTEDKLGFEEAVIAYNTTLGSWKPSNEDYIATARAALYIPLDEQLHLGEGLGHLNPSVIKGCLSSARRDEIIVAMIDGGQTAHSLQAIRMFPSTEILDKFLKVFLTTQETNASAFIHIATFDPSTCSLYLVIACIIAGAASSSRPSARKFALGLFDVLRLHLAASGERENTLTRDLSRQMLRHAGMFAHHTYFHPSLMLDRPSSELDKSWGKWAQQESFKRFPTSSTMHAAIRHKERASTVVSARSLDTFTGRLSVLVCKVSG</sequence>
<evidence type="ECO:0000256" key="5">
    <source>
        <dbReference type="ARBA" id="ARBA00023242"/>
    </source>
</evidence>
<keyword evidence="1" id="KW-0479">Metal-binding</keyword>
<evidence type="ECO:0000256" key="6">
    <source>
        <dbReference type="SAM" id="MobiDB-lite"/>
    </source>
</evidence>
<accession>A0A8H5Y2X3</accession>
<keyword evidence="5" id="KW-0539">Nucleus</keyword>
<organism evidence="8 9">
    <name type="scientific">Fusarium globosum</name>
    <dbReference type="NCBI Taxonomy" id="78864"/>
    <lineage>
        <taxon>Eukaryota</taxon>
        <taxon>Fungi</taxon>
        <taxon>Dikarya</taxon>
        <taxon>Ascomycota</taxon>
        <taxon>Pezizomycotina</taxon>
        <taxon>Sordariomycetes</taxon>
        <taxon>Hypocreomycetidae</taxon>
        <taxon>Hypocreales</taxon>
        <taxon>Nectriaceae</taxon>
        <taxon>Fusarium</taxon>
        <taxon>Fusarium fujikuroi species complex</taxon>
    </lineage>
</organism>
<dbReference type="InterPro" id="IPR001138">
    <property type="entry name" value="Zn2Cys6_DnaBD"/>
</dbReference>
<dbReference type="PANTHER" id="PTHR47660:SF2">
    <property type="entry name" value="TRANSCRIPTION FACTOR WITH C2H2 AND ZN(2)-CYS(6) DNA BINDING DOMAIN (EUROFUNG)"/>
    <property type="match status" value="1"/>
</dbReference>
<dbReference type="Proteomes" id="UP000532311">
    <property type="component" value="Unassembled WGS sequence"/>
</dbReference>
<dbReference type="AlphaFoldDB" id="A0A8H5Y2X3"/>
<dbReference type="GO" id="GO:0000981">
    <property type="term" value="F:DNA-binding transcription factor activity, RNA polymerase II-specific"/>
    <property type="evidence" value="ECO:0007669"/>
    <property type="project" value="InterPro"/>
</dbReference>
<dbReference type="PROSITE" id="PS50048">
    <property type="entry name" value="ZN2_CY6_FUNGAL_2"/>
    <property type="match status" value="1"/>
</dbReference>
<dbReference type="GO" id="GO:0008270">
    <property type="term" value="F:zinc ion binding"/>
    <property type="evidence" value="ECO:0007669"/>
    <property type="project" value="InterPro"/>
</dbReference>
<evidence type="ECO:0000256" key="4">
    <source>
        <dbReference type="ARBA" id="ARBA00023163"/>
    </source>
</evidence>
<feature type="region of interest" description="Disordered" evidence="6">
    <location>
        <begin position="1"/>
        <end position="25"/>
    </location>
</feature>
<feature type="region of interest" description="Disordered" evidence="6">
    <location>
        <begin position="70"/>
        <end position="92"/>
    </location>
</feature>
<dbReference type="Gene3D" id="4.10.240.10">
    <property type="entry name" value="Zn(2)-C6 fungal-type DNA-binding domain"/>
    <property type="match status" value="1"/>
</dbReference>
<dbReference type="CDD" id="cd00067">
    <property type="entry name" value="GAL4"/>
    <property type="match status" value="1"/>
</dbReference>
<protein>
    <submittedName>
        <fullName evidence="8">Cytochrome p450</fullName>
    </submittedName>
</protein>
<dbReference type="InterPro" id="IPR036864">
    <property type="entry name" value="Zn2-C6_fun-type_DNA-bd_sf"/>
</dbReference>
<evidence type="ECO:0000313" key="9">
    <source>
        <dbReference type="Proteomes" id="UP000532311"/>
    </source>
</evidence>
<keyword evidence="9" id="KW-1185">Reference proteome</keyword>
<proteinExistence type="predicted"/>
<dbReference type="SUPFAM" id="SSF57701">
    <property type="entry name" value="Zn2/Cys6 DNA-binding domain"/>
    <property type="match status" value="1"/>
</dbReference>
<evidence type="ECO:0000313" key="8">
    <source>
        <dbReference type="EMBL" id="KAF5704206.1"/>
    </source>
</evidence>
<keyword evidence="2" id="KW-0862">Zinc</keyword>
<keyword evidence="4" id="KW-0804">Transcription</keyword>
<feature type="compositionally biased region" description="Basic residues" evidence="6">
    <location>
        <begin position="16"/>
        <end position="25"/>
    </location>
</feature>
<evidence type="ECO:0000259" key="7">
    <source>
        <dbReference type="PROSITE" id="PS50048"/>
    </source>
</evidence>